<evidence type="ECO:0000259" key="2">
    <source>
        <dbReference type="PROSITE" id="PS50110"/>
    </source>
</evidence>
<dbReference type="InterPro" id="IPR011006">
    <property type="entry name" value="CheY-like_superfamily"/>
</dbReference>
<protein>
    <submittedName>
        <fullName evidence="5">LytTR family two component transcriptional regulator</fullName>
    </submittedName>
    <submittedName>
        <fullName evidence="4">Transcriptional regulatory protein YpdB</fullName>
    </submittedName>
</protein>
<dbReference type="AlphaFoldDB" id="A0A221UUK3"/>
<dbReference type="RefSeq" id="WP_031446283.1">
    <property type="nucleotide sequence ID" value="NZ_CP022515.1"/>
</dbReference>
<dbReference type="PANTHER" id="PTHR37299">
    <property type="entry name" value="TRANSCRIPTIONAL REGULATOR-RELATED"/>
    <property type="match status" value="1"/>
</dbReference>
<evidence type="ECO:0000313" key="4">
    <source>
        <dbReference type="EMBL" id="ASO05025.1"/>
    </source>
</evidence>
<dbReference type="EMBL" id="CP022515">
    <property type="protein sequence ID" value="ASO05025.1"/>
    <property type="molecule type" value="Genomic_DNA"/>
</dbReference>
<organism evidence="4 6">
    <name type="scientific">Arenibacter algicola</name>
    <dbReference type="NCBI Taxonomy" id="616991"/>
    <lineage>
        <taxon>Bacteria</taxon>
        <taxon>Pseudomonadati</taxon>
        <taxon>Bacteroidota</taxon>
        <taxon>Flavobacteriia</taxon>
        <taxon>Flavobacteriales</taxon>
        <taxon>Flavobacteriaceae</taxon>
        <taxon>Arenibacter</taxon>
    </lineage>
</organism>
<dbReference type="KEGG" id="aalg:AREALGSMS7_01555"/>
<dbReference type="SUPFAM" id="SSF52172">
    <property type="entry name" value="CheY-like"/>
    <property type="match status" value="1"/>
</dbReference>
<dbReference type="PROSITE" id="PS50930">
    <property type="entry name" value="HTH_LYTTR"/>
    <property type="match status" value="1"/>
</dbReference>
<keyword evidence="1" id="KW-0597">Phosphoprotein</keyword>
<evidence type="ECO:0000259" key="3">
    <source>
        <dbReference type="PROSITE" id="PS50930"/>
    </source>
</evidence>
<dbReference type="EMBL" id="VHIF01000001">
    <property type="protein sequence ID" value="TQO38754.1"/>
    <property type="molecule type" value="Genomic_DNA"/>
</dbReference>
<dbReference type="Pfam" id="PF04397">
    <property type="entry name" value="LytTR"/>
    <property type="match status" value="1"/>
</dbReference>
<dbReference type="GO" id="GO:0000156">
    <property type="term" value="F:phosphorelay response regulator activity"/>
    <property type="evidence" value="ECO:0007669"/>
    <property type="project" value="InterPro"/>
</dbReference>
<dbReference type="InterPro" id="IPR001789">
    <property type="entry name" value="Sig_transdc_resp-reg_receiver"/>
</dbReference>
<feature type="domain" description="HTH LytTR-type" evidence="3">
    <location>
        <begin position="144"/>
        <end position="244"/>
    </location>
</feature>
<accession>A0A221UUK3</accession>
<dbReference type="Gene3D" id="3.40.50.2300">
    <property type="match status" value="1"/>
</dbReference>
<reference evidence="4 6" key="1">
    <citation type="submission" date="2017-07" db="EMBL/GenBank/DDBJ databases">
        <title>Genome Sequence of Arenibacter algicola Strain SMS7 Isolated from a culture of the Diatom Skeletonema marinoi.</title>
        <authorList>
            <person name="Topel M."/>
            <person name="Pinder M.I.M."/>
            <person name="Johansson O.N."/>
            <person name="Kourtchenko O."/>
            <person name="Godhe A."/>
            <person name="Clarke A.K."/>
        </authorList>
    </citation>
    <scope>NUCLEOTIDE SEQUENCE [LARGE SCALE GENOMIC DNA]</scope>
    <source>
        <strain evidence="4 6">SMS7</strain>
    </source>
</reference>
<evidence type="ECO:0000313" key="7">
    <source>
        <dbReference type="Proteomes" id="UP000315363"/>
    </source>
</evidence>
<name>A0A221UUK3_9FLAO</name>
<reference evidence="5 7" key="2">
    <citation type="submission" date="2019-06" db="EMBL/GenBank/DDBJ databases">
        <title>A large-scale integrated study on North Sea by COGITO (Coastal Microbe Genomic &amp; Taxonomic Observatory).</title>
        <authorList>
            <person name="Teeling H."/>
        </authorList>
    </citation>
    <scope>NUCLEOTIDE SEQUENCE [LARGE SCALE GENOMIC DNA]</scope>
    <source>
        <strain evidence="5 7">MAR_2009_79</strain>
    </source>
</reference>
<dbReference type="Pfam" id="PF00072">
    <property type="entry name" value="Response_reg"/>
    <property type="match status" value="1"/>
</dbReference>
<dbReference type="Gene3D" id="2.40.50.1020">
    <property type="entry name" value="LytTr DNA-binding domain"/>
    <property type="match status" value="1"/>
</dbReference>
<dbReference type="SMART" id="SM00850">
    <property type="entry name" value="LytTR"/>
    <property type="match status" value="1"/>
</dbReference>
<feature type="modified residue" description="4-aspartylphosphate" evidence="1">
    <location>
        <position position="55"/>
    </location>
</feature>
<dbReference type="InterPro" id="IPR046947">
    <property type="entry name" value="LytR-like"/>
</dbReference>
<dbReference type="InterPro" id="IPR007492">
    <property type="entry name" value="LytTR_DNA-bd_dom"/>
</dbReference>
<dbReference type="PANTHER" id="PTHR37299:SF1">
    <property type="entry name" value="STAGE 0 SPORULATION PROTEIN A HOMOLOG"/>
    <property type="match status" value="1"/>
</dbReference>
<proteinExistence type="predicted"/>
<feature type="domain" description="Response regulatory" evidence="2">
    <location>
        <begin position="3"/>
        <end position="116"/>
    </location>
</feature>
<dbReference type="Proteomes" id="UP000204551">
    <property type="component" value="Chromosome"/>
</dbReference>
<dbReference type="PROSITE" id="PS50110">
    <property type="entry name" value="RESPONSE_REGULATORY"/>
    <property type="match status" value="1"/>
</dbReference>
<evidence type="ECO:0000256" key="1">
    <source>
        <dbReference type="PROSITE-ProRule" id="PRU00169"/>
    </source>
</evidence>
<sequence>MLEAVLVDDEIKALQSLSWELTNFSDEIKVVASFTDPFEALKYLEQNPPDCLFLDIEMPTMDGFQFIQKLHNKEFPVVITTAYNQYAIKALKNEAIDYLLKPIDTDDLNATIAKIKKFNSKNYTAEKLEKILLKFNSDSLQKKITINTDGKLLFLQSDEILFAESDGNYSTLFLSDGQKILLTKKLKEVNQILPKDTFFRIHNSFIINLNKIKEFLKTDGYVILQSNHKIPVSRQKKSDFLDLI</sequence>
<dbReference type="SMART" id="SM00448">
    <property type="entry name" value="REC"/>
    <property type="match status" value="1"/>
</dbReference>
<dbReference type="Proteomes" id="UP000315363">
    <property type="component" value="Unassembled WGS sequence"/>
</dbReference>
<dbReference type="STRING" id="616991.GCA_000733925_04707"/>
<keyword evidence="7" id="KW-1185">Reference proteome</keyword>
<evidence type="ECO:0000313" key="5">
    <source>
        <dbReference type="EMBL" id="TQO38754.1"/>
    </source>
</evidence>
<gene>
    <name evidence="4" type="ORF">AREALGSMS7_01555</name>
    <name evidence="5" type="ORF">GQ41_3417</name>
</gene>
<evidence type="ECO:0000313" key="6">
    <source>
        <dbReference type="Proteomes" id="UP000204551"/>
    </source>
</evidence>
<dbReference type="eggNOG" id="COG3279">
    <property type="taxonomic scope" value="Bacteria"/>
</dbReference>
<dbReference type="GO" id="GO:0003677">
    <property type="term" value="F:DNA binding"/>
    <property type="evidence" value="ECO:0007669"/>
    <property type="project" value="InterPro"/>
</dbReference>